<gene>
    <name evidence="2" type="ORF">EET67_21310</name>
</gene>
<dbReference type="EMBL" id="RKST01000031">
    <property type="protein sequence ID" value="RUM95748.1"/>
    <property type="molecule type" value="Genomic_DNA"/>
</dbReference>
<name>A0A432V0X4_9HYPH</name>
<evidence type="ECO:0000313" key="3">
    <source>
        <dbReference type="Proteomes" id="UP000281647"/>
    </source>
</evidence>
<feature type="compositionally biased region" description="Basic residues" evidence="1">
    <location>
        <begin position="70"/>
        <end position="84"/>
    </location>
</feature>
<evidence type="ECO:0008006" key="4">
    <source>
        <dbReference type="Google" id="ProtNLM"/>
    </source>
</evidence>
<proteinExistence type="predicted"/>
<protein>
    <recommendedName>
        <fullName evidence="4">Lipoprotein</fullName>
    </recommendedName>
</protein>
<reference evidence="2 3" key="1">
    <citation type="submission" date="2018-11" db="EMBL/GenBank/DDBJ databases">
        <title>Pseudaminobacter arsenicus sp. nov., an arsenic-resistant bacterium isolated from arsenic-rich aquifers.</title>
        <authorList>
            <person name="Mu Y."/>
        </authorList>
    </citation>
    <scope>NUCLEOTIDE SEQUENCE [LARGE SCALE GENOMIC DNA]</scope>
    <source>
        <strain evidence="2 3">CB3</strain>
    </source>
</reference>
<dbReference type="Proteomes" id="UP000281647">
    <property type="component" value="Unassembled WGS sequence"/>
</dbReference>
<evidence type="ECO:0000256" key="1">
    <source>
        <dbReference type="SAM" id="MobiDB-lite"/>
    </source>
</evidence>
<organism evidence="2 3">
    <name type="scientific">Borborobacter arsenicus</name>
    <dbReference type="NCBI Taxonomy" id="1851146"/>
    <lineage>
        <taxon>Bacteria</taxon>
        <taxon>Pseudomonadati</taxon>
        <taxon>Pseudomonadota</taxon>
        <taxon>Alphaproteobacteria</taxon>
        <taxon>Hyphomicrobiales</taxon>
        <taxon>Phyllobacteriaceae</taxon>
        <taxon>Borborobacter</taxon>
    </lineage>
</organism>
<dbReference type="RefSeq" id="WP_128628365.1">
    <property type="nucleotide sequence ID" value="NZ_RKST01000031.1"/>
</dbReference>
<accession>A0A432V0X4</accession>
<feature type="region of interest" description="Disordered" evidence="1">
    <location>
        <begin position="53"/>
        <end position="103"/>
    </location>
</feature>
<keyword evidence="3" id="KW-1185">Reference proteome</keyword>
<comment type="caution">
    <text evidence="2">The sequence shown here is derived from an EMBL/GenBank/DDBJ whole genome shotgun (WGS) entry which is preliminary data.</text>
</comment>
<evidence type="ECO:0000313" key="2">
    <source>
        <dbReference type="EMBL" id="RUM95748.1"/>
    </source>
</evidence>
<sequence length="117" mass="12468">MSGLVRTMLTGFACCGLLGAAGCTKTSDGSIEFQRQYMMPGLFGIQPKQAASSVPAAFPPPPAPPEQKIVVRKKPPTRTVRRKTPPAALAQAKSEPARPLICQNETQSGGRVKFVCR</sequence>
<dbReference type="AlphaFoldDB" id="A0A432V0X4"/>
<dbReference type="PROSITE" id="PS51257">
    <property type="entry name" value="PROKAR_LIPOPROTEIN"/>
    <property type="match status" value="1"/>
</dbReference>